<dbReference type="SUPFAM" id="SSF51717">
    <property type="entry name" value="Dihydropteroate synthetase-like"/>
    <property type="match status" value="1"/>
</dbReference>
<comment type="caution">
    <text evidence="13">The sequence shown here is derived from an EMBL/GenBank/DDBJ whole genome shotgun (WGS) entry which is preliminary data.</text>
</comment>
<comment type="cofactor">
    <cofactor evidence="2">
        <name>Mg(2+)</name>
        <dbReference type="ChEBI" id="CHEBI:18420"/>
    </cofactor>
</comment>
<evidence type="ECO:0000256" key="8">
    <source>
        <dbReference type="ARBA" id="ARBA00022723"/>
    </source>
</evidence>
<evidence type="ECO:0000256" key="4">
    <source>
        <dbReference type="ARBA" id="ARBA00009503"/>
    </source>
</evidence>
<evidence type="ECO:0000256" key="5">
    <source>
        <dbReference type="ARBA" id="ARBA00012458"/>
    </source>
</evidence>
<evidence type="ECO:0000256" key="6">
    <source>
        <dbReference type="ARBA" id="ARBA00016919"/>
    </source>
</evidence>
<dbReference type="GO" id="GO:0005829">
    <property type="term" value="C:cytosol"/>
    <property type="evidence" value="ECO:0007669"/>
    <property type="project" value="TreeGrafter"/>
</dbReference>
<dbReference type="InterPro" id="IPR045031">
    <property type="entry name" value="DHP_synth-like"/>
</dbReference>
<evidence type="ECO:0000256" key="10">
    <source>
        <dbReference type="ARBA" id="ARBA00022909"/>
    </source>
</evidence>
<dbReference type="PANTHER" id="PTHR20941:SF1">
    <property type="entry name" value="FOLIC ACID SYNTHESIS PROTEIN FOL1"/>
    <property type="match status" value="1"/>
</dbReference>
<proteinExistence type="inferred from homology"/>
<dbReference type="InterPro" id="IPR006390">
    <property type="entry name" value="DHP_synth_dom"/>
</dbReference>
<dbReference type="InterPro" id="IPR000489">
    <property type="entry name" value="Pterin-binding_dom"/>
</dbReference>
<dbReference type="Gene3D" id="3.20.20.20">
    <property type="entry name" value="Dihydropteroate synthase-like"/>
    <property type="match status" value="1"/>
</dbReference>
<evidence type="ECO:0000313" key="13">
    <source>
        <dbReference type="EMBL" id="KTD19730.1"/>
    </source>
</evidence>
<evidence type="ECO:0000256" key="3">
    <source>
        <dbReference type="ARBA" id="ARBA00004763"/>
    </source>
</evidence>
<accession>A0A0W0VHY6</accession>
<dbReference type="EC" id="2.5.1.15" evidence="5"/>
<gene>
    <name evidence="13" type="primary">folP</name>
    <name evidence="13" type="ORF">Llon_1902</name>
</gene>
<dbReference type="InterPro" id="IPR011005">
    <property type="entry name" value="Dihydropteroate_synth-like_sf"/>
</dbReference>
<dbReference type="GO" id="GO:0004156">
    <property type="term" value="F:dihydropteroate synthase activity"/>
    <property type="evidence" value="ECO:0007669"/>
    <property type="project" value="UniProtKB-EC"/>
</dbReference>
<comment type="similarity">
    <text evidence="4">Belongs to the DHPS family.</text>
</comment>
<dbReference type="PATRIC" id="fig|45068.5.peg.2065"/>
<feature type="domain" description="Pterin-binding" evidence="12">
    <location>
        <begin position="1"/>
        <end position="251"/>
    </location>
</feature>
<dbReference type="PANTHER" id="PTHR20941">
    <property type="entry name" value="FOLATE SYNTHESIS PROTEINS"/>
    <property type="match status" value="1"/>
</dbReference>
<dbReference type="STRING" id="45068.Llon_1902"/>
<reference evidence="13 14" key="1">
    <citation type="submission" date="2015-11" db="EMBL/GenBank/DDBJ databases">
        <title>Genomic analysis of 38 Legionella species identifies large and diverse effector repertoires.</title>
        <authorList>
            <person name="Burstein D."/>
            <person name="Amaro F."/>
            <person name="Zusman T."/>
            <person name="Lifshitz Z."/>
            <person name="Cohen O."/>
            <person name="Gilbert J.A."/>
            <person name="Pupko T."/>
            <person name="Shuman H.A."/>
            <person name="Segal G."/>
        </authorList>
    </citation>
    <scope>NUCLEOTIDE SEQUENCE [LARGE SCALE GENOMIC DNA]</scope>
    <source>
        <strain evidence="13 14">ATCC 49505</strain>
    </source>
</reference>
<dbReference type="Proteomes" id="UP000054997">
    <property type="component" value="Unassembled WGS sequence"/>
</dbReference>
<evidence type="ECO:0000256" key="2">
    <source>
        <dbReference type="ARBA" id="ARBA00001946"/>
    </source>
</evidence>
<evidence type="ECO:0000259" key="12">
    <source>
        <dbReference type="PROSITE" id="PS50972"/>
    </source>
</evidence>
<dbReference type="OrthoDB" id="9811744at2"/>
<comment type="pathway">
    <text evidence="3">Cofactor biosynthesis; tetrahydrofolate biosynthesis; 7,8-dihydrofolate from 2-amino-4-hydroxy-6-hydroxymethyl-7,8-dihydropteridine diphosphate and 4-aminobenzoate: step 1/2.</text>
</comment>
<sequence length="259" mass="28190">MGILNITPDSFSDGGRFTHPESALRRALSMVEEGADIIDIGGESSRPGAEAVGLNEELDRVIPVIELIRENSDICISIDTYKAGVMREAVSAGAALVNDITALESVAARKLVAELKVPVCLMHMQGTPQTMQDKPFYASSVTDEIHQFFISRIQLCIESGIAPEQIILDPGFGFGKTVRHNLQILQRVAEFTMHQRPLLLGVSRKSTIGEVLQKKVEERMVGSLSASLFAAFEGVSLLRTHDVSEMKQGLQMIDAILSA</sequence>
<dbReference type="FunFam" id="3.20.20.20:FF:000006">
    <property type="entry name" value="Dihydropteroate synthase"/>
    <property type="match status" value="1"/>
</dbReference>
<keyword evidence="8" id="KW-0479">Metal-binding</keyword>
<dbReference type="Pfam" id="PF00809">
    <property type="entry name" value="Pterin_bind"/>
    <property type="match status" value="1"/>
</dbReference>
<dbReference type="PROSITE" id="PS50972">
    <property type="entry name" value="PTERIN_BINDING"/>
    <property type="match status" value="1"/>
</dbReference>
<organism evidence="13 14">
    <name type="scientific">Legionella londiniensis</name>
    <dbReference type="NCBI Taxonomy" id="45068"/>
    <lineage>
        <taxon>Bacteria</taxon>
        <taxon>Pseudomonadati</taxon>
        <taxon>Pseudomonadota</taxon>
        <taxon>Gammaproteobacteria</taxon>
        <taxon>Legionellales</taxon>
        <taxon>Legionellaceae</taxon>
        <taxon>Legionella</taxon>
    </lineage>
</organism>
<keyword evidence="10" id="KW-0289">Folate biosynthesis</keyword>
<evidence type="ECO:0000256" key="7">
    <source>
        <dbReference type="ARBA" id="ARBA00022679"/>
    </source>
</evidence>
<evidence type="ECO:0000256" key="11">
    <source>
        <dbReference type="ARBA" id="ARBA00030193"/>
    </source>
</evidence>
<dbReference type="CDD" id="cd00739">
    <property type="entry name" value="DHPS"/>
    <property type="match status" value="1"/>
</dbReference>
<evidence type="ECO:0000256" key="1">
    <source>
        <dbReference type="ARBA" id="ARBA00000012"/>
    </source>
</evidence>
<evidence type="ECO:0000256" key="9">
    <source>
        <dbReference type="ARBA" id="ARBA00022842"/>
    </source>
</evidence>
<comment type="catalytic activity">
    <reaction evidence="1">
        <text>(7,8-dihydropterin-6-yl)methyl diphosphate + 4-aminobenzoate = 7,8-dihydropteroate + diphosphate</text>
        <dbReference type="Rhea" id="RHEA:19949"/>
        <dbReference type="ChEBI" id="CHEBI:17836"/>
        <dbReference type="ChEBI" id="CHEBI:17839"/>
        <dbReference type="ChEBI" id="CHEBI:33019"/>
        <dbReference type="ChEBI" id="CHEBI:72950"/>
        <dbReference type="EC" id="2.5.1.15"/>
    </reaction>
</comment>
<protein>
    <recommendedName>
        <fullName evidence="6">Dihydropteroate synthase</fullName>
        <ecNumber evidence="5">2.5.1.15</ecNumber>
    </recommendedName>
    <alternativeName>
        <fullName evidence="11">Dihydropteroate pyrophosphorylase</fullName>
    </alternativeName>
</protein>
<name>A0A0W0VHY6_9GAMM</name>
<dbReference type="GO" id="GO:0046872">
    <property type="term" value="F:metal ion binding"/>
    <property type="evidence" value="ECO:0007669"/>
    <property type="project" value="UniProtKB-KW"/>
</dbReference>
<dbReference type="GO" id="GO:0046656">
    <property type="term" value="P:folic acid biosynthetic process"/>
    <property type="evidence" value="ECO:0007669"/>
    <property type="project" value="UniProtKB-KW"/>
</dbReference>
<dbReference type="RefSeq" id="WP_058529878.1">
    <property type="nucleotide sequence ID" value="NZ_CAAAHZ010000001.1"/>
</dbReference>
<dbReference type="GO" id="GO:0046654">
    <property type="term" value="P:tetrahydrofolate biosynthetic process"/>
    <property type="evidence" value="ECO:0007669"/>
    <property type="project" value="TreeGrafter"/>
</dbReference>
<dbReference type="NCBIfam" id="TIGR01496">
    <property type="entry name" value="DHPS"/>
    <property type="match status" value="1"/>
</dbReference>
<keyword evidence="9" id="KW-0460">Magnesium</keyword>
<dbReference type="EMBL" id="LNYK01000033">
    <property type="protein sequence ID" value="KTD19730.1"/>
    <property type="molecule type" value="Genomic_DNA"/>
</dbReference>
<keyword evidence="14" id="KW-1185">Reference proteome</keyword>
<dbReference type="PROSITE" id="PS00793">
    <property type="entry name" value="DHPS_2"/>
    <property type="match status" value="1"/>
</dbReference>
<dbReference type="AlphaFoldDB" id="A0A0W0VHY6"/>
<evidence type="ECO:0000313" key="14">
    <source>
        <dbReference type="Proteomes" id="UP000054997"/>
    </source>
</evidence>
<keyword evidence="7" id="KW-0808">Transferase</keyword>